<evidence type="ECO:0000259" key="1">
    <source>
        <dbReference type="Pfam" id="PF01408"/>
    </source>
</evidence>
<gene>
    <name evidence="2" type="ORF">PVE_R1G3094</name>
</gene>
<dbReference type="SUPFAM" id="SSF51735">
    <property type="entry name" value="NAD(P)-binding Rossmann-fold domains"/>
    <property type="match status" value="1"/>
</dbReference>
<dbReference type="Pfam" id="PF01408">
    <property type="entry name" value="GFO_IDH_MocA"/>
    <property type="match status" value="1"/>
</dbReference>
<dbReference type="InterPro" id="IPR000683">
    <property type="entry name" value="Gfo/Idh/MocA-like_OxRdtase_N"/>
</dbReference>
<dbReference type="NCBIfam" id="TIGR01761">
    <property type="entry name" value="thiaz-red"/>
    <property type="match status" value="1"/>
</dbReference>
<protein>
    <recommendedName>
        <fullName evidence="1">Gfo/Idh/MocA-like oxidoreductase N-terminal domain-containing protein</fullName>
    </recommendedName>
</protein>
<proteinExistence type="predicted"/>
<dbReference type="RefSeq" id="WP_017849087.1">
    <property type="nucleotide sequence ID" value="NZ_AOUH01000038.1"/>
</dbReference>
<evidence type="ECO:0000313" key="3">
    <source>
        <dbReference type="Proteomes" id="UP000245431"/>
    </source>
</evidence>
<dbReference type="AlphaFoldDB" id="A0A1D3JY42"/>
<dbReference type="InterPro" id="IPR010091">
    <property type="entry name" value="Thiazolinyl_imide_reductase"/>
</dbReference>
<dbReference type="Gene3D" id="3.30.360.10">
    <property type="entry name" value="Dihydrodipicolinate Reductase, domain 2"/>
    <property type="match status" value="1"/>
</dbReference>
<evidence type="ECO:0000313" key="2">
    <source>
        <dbReference type="EMBL" id="SBW80977.1"/>
    </source>
</evidence>
<sequence>MTMPVKTLVVGSRFGQFYAVGVAAAEHLELVGVLGQGSRRSRALARYLEVPCFEALAHVPADTQLACVAVGGAARGEQGPALAQALMERGIDVLIEHPLLPQELQDLLSTAARLHRRCLLNSFYPQLPCVARFIELARQLHRQQGIRHIDADCAVQVSYATLDVLAAVLESVGPWSVDCVAPALSAWRDISLVMAQVPVSLRVLNELAANDDGRMQRLQRISIATDSGTLLLASPHGPLLWLPAVRAPVQDADGVFDLFGPQADESLPCAEVLEAAATDWAQVYRRVWPTAAASALQPLITGVGLARLQQRSLEVVRLWQQVTAALGFPQQPSLTLPAAGLAQALEHVR</sequence>
<dbReference type="Proteomes" id="UP000245431">
    <property type="component" value="Chromosome PVE_r1"/>
</dbReference>
<feature type="domain" description="Gfo/Idh/MocA-like oxidoreductase N-terminal" evidence="1">
    <location>
        <begin position="6"/>
        <end position="120"/>
    </location>
</feature>
<reference evidence="3" key="1">
    <citation type="submission" date="2016-07" db="EMBL/GenBank/DDBJ databases">
        <authorList>
            <person name="Florea S."/>
            <person name="Webb J.S."/>
            <person name="Jaromczyk J."/>
            <person name="Schardl C.L."/>
        </authorList>
    </citation>
    <scope>NUCLEOTIDE SEQUENCE [LARGE SCALE GENOMIC DNA]</scope>
    <source>
        <strain evidence="3">1YdBTEX2</strain>
    </source>
</reference>
<organism evidence="2 3">
    <name type="scientific">Pseudomonas veronii 1YdBTEX2</name>
    <dbReference type="NCBI Taxonomy" id="1295141"/>
    <lineage>
        <taxon>Bacteria</taxon>
        <taxon>Pseudomonadati</taxon>
        <taxon>Pseudomonadota</taxon>
        <taxon>Gammaproteobacteria</taxon>
        <taxon>Pseudomonadales</taxon>
        <taxon>Pseudomonadaceae</taxon>
        <taxon>Pseudomonas</taxon>
    </lineage>
</organism>
<dbReference type="Gene3D" id="3.40.50.720">
    <property type="entry name" value="NAD(P)-binding Rossmann-like Domain"/>
    <property type="match status" value="1"/>
</dbReference>
<accession>A0A1D3JY42</accession>
<name>A0A1D3JY42_PSEVE</name>
<dbReference type="EMBL" id="LT599583">
    <property type="protein sequence ID" value="SBW80977.1"/>
    <property type="molecule type" value="Genomic_DNA"/>
</dbReference>
<dbReference type="GO" id="GO:0000166">
    <property type="term" value="F:nucleotide binding"/>
    <property type="evidence" value="ECO:0007669"/>
    <property type="project" value="InterPro"/>
</dbReference>
<dbReference type="InterPro" id="IPR036291">
    <property type="entry name" value="NAD(P)-bd_dom_sf"/>
</dbReference>